<comment type="caution">
    <text evidence="1">The sequence shown here is derived from an EMBL/GenBank/DDBJ whole genome shotgun (WGS) entry which is preliminary data.</text>
</comment>
<dbReference type="AlphaFoldDB" id="A0AAD9UL55"/>
<proteinExistence type="predicted"/>
<sequence length="253" mass="28930">MTADVQPEGSSVKLPDVKNSSSARGIYNGRYFDKSPAIRSAGKLTDMGDTAYECLNYPPRPPSPDVIRRFRATFQPGSGKERVFYGRALDPQREWARLMRHGVVGHKNGTAAEVLNPKPVTNFHQKHVDHKEDIYHSHLKAPLGRRSISGPQLPQNIDVKKHRFGVVTIRGKGIITLCCAHQITLKFKMLPPEKLTSNVHKLRVHNMYWVHIIYVRVEVNFSGTFVIINMCQMCKYIIFTMSTYYVYIVQKYI</sequence>
<accession>A0AAD9UL55</accession>
<organism evidence="1 2">
    <name type="scientific">Ridgeia piscesae</name>
    <name type="common">Tubeworm</name>
    <dbReference type="NCBI Taxonomy" id="27915"/>
    <lineage>
        <taxon>Eukaryota</taxon>
        <taxon>Metazoa</taxon>
        <taxon>Spiralia</taxon>
        <taxon>Lophotrochozoa</taxon>
        <taxon>Annelida</taxon>
        <taxon>Polychaeta</taxon>
        <taxon>Sedentaria</taxon>
        <taxon>Canalipalpata</taxon>
        <taxon>Sabellida</taxon>
        <taxon>Siboglinidae</taxon>
        <taxon>Ridgeia</taxon>
    </lineage>
</organism>
<gene>
    <name evidence="1" type="ORF">NP493_13g06021</name>
</gene>
<name>A0AAD9UL55_RIDPI</name>
<keyword evidence="2" id="KW-1185">Reference proteome</keyword>
<evidence type="ECO:0000313" key="2">
    <source>
        <dbReference type="Proteomes" id="UP001209878"/>
    </source>
</evidence>
<dbReference type="Proteomes" id="UP001209878">
    <property type="component" value="Unassembled WGS sequence"/>
</dbReference>
<protein>
    <submittedName>
        <fullName evidence="1">Uncharacterized protein</fullName>
    </submittedName>
</protein>
<reference evidence="1" key="1">
    <citation type="journal article" date="2023" name="Mol. Biol. Evol.">
        <title>Third-Generation Sequencing Reveals the Adaptive Role of the Epigenome in Three Deep-Sea Polychaetes.</title>
        <authorList>
            <person name="Perez M."/>
            <person name="Aroh O."/>
            <person name="Sun Y."/>
            <person name="Lan Y."/>
            <person name="Juniper S.K."/>
            <person name="Young C.R."/>
            <person name="Angers B."/>
            <person name="Qian P.Y."/>
        </authorList>
    </citation>
    <scope>NUCLEOTIDE SEQUENCE</scope>
    <source>
        <strain evidence="1">R07B-5</strain>
    </source>
</reference>
<dbReference type="EMBL" id="JAODUO010000013">
    <property type="protein sequence ID" value="KAK2193406.1"/>
    <property type="molecule type" value="Genomic_DNA"/>
</dbReference>
<evidence type="ECO:0000313" key="1">
    <source>
        <dbReference type="EMBL" id="KAK2193406.1"/>
    </source>
</evidence>